<feature type="compositionally biased region" description="Low complexity" evidence="1">
    <location>
        <begin position="319"/>
        <end position="339"/>
    </location>
</feature>
<evidence type="ECO:0000313" key="4">
    <source>
        <dbReference type="Proteomes" id="UP000887540"/>
    </source>
</evidence>
<keyword evidence="2" id="KW-0812">Transmembrane</keyword>
<feature type="region of interest" description="Disordered" evidence="1">
    <location>
        <begin position="772"/>
        <end position="796"/>
    </location>
</feature>
<organism evidence="4 5">
    <name type="scientific">Acrobeloides nanus</name>
    <dbReference type="NCBI Taxonomy" id="290746"/>
    <lineage>
        <taxon>Eukaryota</taxon>
        <taxon>Metazoa</taxon>
        <taxon>Ecdysozoa</taxon>
        <taxon>Nematoda</taxon>
        <taxon>Chromadorea</taxon>
        <taxon>Rhabditida</taxon>
        <taxon>Tylenchina</taxon>
        <taxon>Cephalobomorpha</taxon>
        <taxon>Cephaloboidea</taxon>
        <taxon>Cephalobidae</taxon>
        <taxon>Acrobeloides</taxon>
    </lineage>
</organism>
<feature type="transmembrane region" description="Helical" evidence="2">
    <location>
        <begin position="903"/>
        <end position="922"/>
    </location>
</feature>
<feature type="compositionally biased region" description="Polar residues" evidence="1">
    <location>
        <begin position="660"/>
        <end position="674"/>
    </location>
</feature>
<reference evidence="5" key="1">
    <citation type="submission" date="2022-11" db="UniProtKB">
        <authorList>
            <consortium name="WormBaseParasite"/>
        </authorList>
    </citation>
    <scope>IDENTIFICATION</scope>
</reference>
<proteinExistence type="predicted"/>
<evidence type="ECO:0000256" key="1">
    <source>
        <dbReference type="SAM" id="MobiDB-lite"/>
    </source>
</evidence>
<dbReference type="SUPFAM" id="SSF50729">
    <property type="entry name" value="PH domain-like"/>
    <property type="match status" value="2"/>
</dbReference>
<evidence type="ECO:0000313" key="5">
    <source>
        <dbReference type="WBParaSite" id="ACRNAN_Path_1513.g5893.t1"/>
    </source>
</evidence>
<feature type="region of interest" description="Disordered" evidence="1">
    <location>
        <begin position="714"/>
        <end position="736"/>
    </location>
</feature>
<keyword evidence="4" id="KW-1185">Reference proteome</keyword>
<keyword evidence="2" id="KW-0472">Membrane</keyword>
<feature type="domain" description="IRS-type PTB" evidence="3">
    <location>
        <begin position="174"/>
        <end position="228"/>
    </location>
</feature>
<feature type="transmembrane region" description="Helical" evidence="2">
    <location>
        <begin position="929"/>
        <end position="951"/>
    </location>
</feature>
<feature type="compositionally biased region" description="Basic residues" evidence="1">
    <location>
        <begin position="588"/>
        <end position="598"/>
    </location>
</feature>
<sequence>RRGKTKPCYAILQPGILEIHKSAKELKNGKPARHLINLNEVFNVSMHFEPLQIKADCISIMTPGETYFFQPVGQDAPIDEWHDMILERTRESRSNKLLRPVFREEFFEASWDVMVVKKPKLRKDYTKSENLEDLACKFDHLEGRKRLCICSTAFLLFKMEVKASASIDHAFDSDTFMEFPINIISNYGKQEKYFFIRLGRCAQIGSGELWMSTEAGSVATQMHDRISKINQREAEKRRQQGIKLNIQGISNRVLKSQAHRERSQTQQHPQFQKRDSEMRLRSTSNDDDDSRKNSIASMDTRGPSLSSLTAKHSTDGKSHSAASLASTHSTHSTHSAATARVDSVSYPSHPLGSIPERVREELAATEKPPLKKSSFVGLMKFKQGSTASQTGPDYLSTTNATSMPMPLHADSSHDLVPHLYNFAEDYMSYDAQVDSRKVSAATVAPIPMRQSSVITNKHSFSEAGTPRIPIPKDYIEMEPTNETTNMQMDRAFPLQEVRSYVSDSAESCYSPGAHLSQSFEDSGPQAGPRAYSLGSRPTSRIAQVGRPLQTHDEAAIESTPCTIPEEEGKETFADIRKRAHSLGSKWMKPSHRKMMSKQRKQEQDELSENGESRSRADSIGSNGQPTSRRHTNRSLTSHPENDDHVEMDFDRTRTSSRTSIDSPSNRSRNSSLGVQVSNSIRSALDLALAAHKAKQYATVTENNMKSQEYITSEFSRKPPHGNETSRAHPTTSKPKAFEDDDYVMASFSENRTVPSSASCSRIIETIMESAFSSTSSSSSPCNSGIPSRSGSSAADESVMRNNYVETVLPEINNLNLQTQMQPVMDKQGQELDYAMIAPSSNIGNMNAPMFATQRSISIEKAKQQPMSSSTDIYTNAIVQLHLALDYIRYEAYLKKMNIGQRALFLWVFVLLILIFLVIYLDGGLDREPLVFFVLLWSLDAFALAFIAFRFLRFYNLCGMHDESPFANFPAMNVRQAAYATALVISKLTFEIILCIRLRHKAIDIIWVMIPLWRD</sequence>
<feature type="compositionally biased region" description="Basic and acidic residues" evidence="1">
    <location>
        <begin position="639"/>
        <end position="653"/>
    </location>
</feature>
<dbReference type="SMART" id="SM01244">
    <property type="entry name" value="IRS"/>
    <property type="match status" value="1"/>
</dbReference>
<dbReference type="InterPro" id="IPR002404">
    <property type="entry name" value="IRS_PTB"/>
</dbReference>
<dbReference type="Gene3D" id="2.30.29.30">
    <property type="entry name" value="Pleckstrin-homology domain (PH domain)/Phosphotyrosine-binding domain (PTB)"/>
    <property type="match status" value="1"/>
</dbReference>
<feature type="compositionally biased region" description="Low complexity" evidence="1">
    <location>
        <begin position="772"/>
        <end position="789"/>
    </location>
</feature>
<protein>
    <submittedName>
        <fullName evidence="5">IRS-type PTB domain-containing protein</fullName>
    </submittedName>
</protein>
<evidence type="ECO:0000256" key="2">
    <source>
        <dbReference type="SAM" id="Phobius"/>
    </source>
</evidence>
<feature type="region of interest" description="Disordered" evidence="1">
    <location>
        <begin position="255"/>
        <end position="352"/>
    </location>
</feature>
<dbReference type="InterPro" id="IPR011993">
    <property type="entry name" value="PH-like_dom_sf"/>
</dbReference>
<feature type="region of interest" description="Disordered" evidence="1">
    <location>
        <begin position="512"/>
        <end position="538"/>
    </location>
</feature>
<feature type="region of interest" description="Disordered" evidence="1">
    <location>
        <begin position="580"/>
        <end position="674"/>
    </location>
</feature>
<keyword evidence="2" id="KW-1133">Transmembrane helix</keyword>
<accession>A0A914C1G1</accession>
<evidence type="ECO:0000259" key="3">
    <source>
        <dbReference type="Pfam" id="PF02174"/>
    </source>
</evidence>
<feature type="transmembrane region" description="Helical" evidence="2">
    <location>
        <begin position="976"/>
        <end position="995"/>
    </location>
</feature>
<dbReference type="Proteomes" id="UP000887540">
    <property type="component" value="Unplaced"/>
</dbReference>
<dbReference type="WBParaSite" id="ACRNAN_Path_1513.g5893.t1">
    <property type="protein sequence ID" value="ACRNAN_Path_1513.g5893.t1"/>
    <property type="gene ID" value="ACRNAN_Path_1513.g5893"/>
</dbReference>
<feature type="compositionally biased region" description="Polar residues" evidence="1">
    <location>
        <begin position="293"/>
        <end position="311"/>
    </location>
</feature>
<feature type="compositionally biased region" description="Polar residues" evidence="1">
    <location>
        <begin position="722"/>
        <end position="733"/>
    </location>
</feature>
<dbReference type="Pfam" id="PF02174">
    <property type="entry name" value="IRS"/>
    <property type="match status" value="1"/>
</dbReference>
<name>A0A914C1G1_9BILA</name>
<dbReference type="AlphaFoldDB" id="A0A914C1G1"/>